<name>A0A1E3A3X4_9FIRM</name>
<organism evidence="1 2">
    <name type="scientific">Eisenbergiella tayi</name>
    <dbReference type="NCBI Taxonomy" id="1432052"/>
    <lineage>
        <taxon>Bacteria</taxon>
        <taxon>Bacillati</taxon>
        <taxon>Bacillota</taxon>
        <taxon>Clostridia</taxon>
        <taxon>Lachnospirales</taxon>
        <taxon>Lachnospiraceae</taxon>
        <taxon>Eisenbergiella</taxon>
    </lineage>
</organism>
<gene>
    <name evidence="1" type="ORF">BEI61_04246</name>
</gene>
<proteinExistence type="predicted"/>
<protein>
    <recommendedName>
        <fullName evidence="3">Transposase, YhgA-like</fullName>
    </recommendedName>
</protein>
<evidence type="ECO:0000313" key="2">
    <source>
        <dbReference type="Proteomes" id="UP000094067"/>
    </source>
</evidence>
<comment type="caution">
    <text evidence="1">The sequence shown here is derived from an EMBL/GenBank/DDBJ whole genome shotgun (WGS) entry which is preliminary data.</text>
</comment>
<sequence>MEENYSIEGNELHVVRNHKDTVFRMLYNDKEKLLELYNGMLCFHALNGTAYENTDDMESCTLENAIYMGFKNDVSFLFDSEMNLYEHQSSFNPNMPLRDLLYIARQLEKYVVGKTLYSSNLVQIPVPRFVVFYNGTQEQPESRLLKLSDAFEKEVTSPELEVTVTMLNINLGNNRELMEKCRTLREYCLFVECIRKYAAEMDIAEAVDRAVTECIRNDILADFLSAQRAEVIAVSIFEYNEEEELKKIRADEYSIGVEAGRAEGKAEGTAEAILELLEDLDVIPAALRKRILSETNLTLLKKWHKEAARAGTLREFIEKAELSGDI</sequence>
<evidence type="ECO:0000313" key="1">
    <source>
        <dbReference type="EMBL" id="ODM03450.1"/>
    </source>
</evidence>
<dbReference type="AlphaFoldDB" id="A0A1E3A3X4"/>
<dbReference type="Proteomes" id="UP000094067">
    <property type="component" value="Unassembled WGS sequence"/>
</dbReference>
<reference evidence="1 2" key="1">
    <citation type="submission" date="2016-07" db="EMBL/GenBank/DDBJ databases">
        <title>Characterization of isolates of Eisenbergiella tayi derived from blood cultures, using whole genome sequencing.</title>
        <authorList>
            <person name="Burdz T."/>
            <person name="Wiebe D."/>
            <person name="Huynh C."/>
            <person name="Bernard K."/>
        </authorList>
    </citation>
    <scope>NUCLEOTIDE SEQUENCE [LARGE SCALE GENOMIC DNA]</scope>
    <source>
        <strain evidence="1 2">NML 110608</strain>
    </source>
</reference>
<evidence type="ECO:0008006" key="3">
    <source>
        <dbReference type="Google" id="ProtNLM"/>
    </source>
</evidence>
<accession>A0A1E3A3X4</accession>
<dbReference type="PATRIC" id="fig|1432052.4.peg.4709"/>
<dbReference type="RefSeq" id="WP_069153910.1">
    <property type="nucleotide sequence ID" value="NZ_MCGH01000003.1"/>
</dbReference>
<dbReference type="EMBL" id="MCGH01000003">
    <property type="protein sequence ID" value="ODM03450.1"/>
    <property type="molecule type" value="Genomic_DNA"/>
</dbReference>